<evidence type="ECO:0000313" key="2">
    <source>
        <dbReference type="Proteomes" id="UP000225889"/>
    </source>
</evidence>
<comment type="caution">
    <text evidence="1">The sequence shown here is derived from an EMBL/GenBank/DDBJ whole genome shotgun (WGS) entry which is preliminary data.</text>
</comment>
<dbReference type="PIRSF" id="PIRSF018637">
    <property type="entry name" value="TrmK"/>
    <property type="match status" value="1"/>
</dbReference>
<reference evidence="1 2" key="2">
    <citation type="submission" date="2017-10" db="EMBL/GenBank/DDBJ databases">
        <authorList>
            <person name="Banno H."/>
            <person name="Chua N.-H."/>
        </authorList>
    </citation>
    <scope>NUCLEOTIDE SEQUENCE [LARGE SCALE GENOMIC DNA]</scope>
    <source>
        <strain evidence="1 2">JK626</strain>
    </source>
</reference>
<gene>
    <name evidence="1" type="ORF">CSX01_09655</name>
</gene>
<evidence type="ECO:0000313" key="1">
    <source>
        <dbReference type="EMBL" id="PHU34530.1"/>
    </source>
</evidence>
<dbReference type="PANTHER" id="PTHR38451:SF1">
    <property type="entry name" value="TRNA (ADENINE(22)-N(1))-METHYLTRANSFERASE"/>
    <property type="match status" value="1"/>
</dbReference>
<accession>A0A2G3DUH1</accession>
<dbReference type="Gene3D" id="3.40.50.150">
    <property type="entry name" value="Vaccinia Virus protein VP39"/>
    <property type="match status" value="1"/>
</dbReference>
<dbReference type="InterPro" id="IPR029063">
    <property type="entry name" value="SAM-dependent_MTases_sf"/>
</dbReference>
<dbReference type="SUPFAM" id="SSF53335">
    <property type="entry name" value="S-adenosyl-L-methionine-dependent methyltransferases"/>
    <property type="match status" value="1"/>
</dbReference>
<dbReference type="CDD" id="cd02440">
    <property type="entry name" value="AdoMet_MTases"/>
    <property type="match status" value="1"/>
</dbReference>
<dbReference type="PANTHER" id="PTHR38451">
    <property type="entry name" value="TRNA (ADENINE(22)-N(1))-METHYLTRANSFERASE"/>
    <property type="match status" value="1"/>
</dbReference>
<organism evidence="1 2">
    <name type="scientific">Pseudobutyrivibrio ruminis</name>
    <dbReference type="NCBI Taxonomy" id="46206"/>
    <lineage>
        <taxon>Bacteria</taxon>
        <taxon>Bacillati</taxon>
        <taxon>Bacillota</taxon>
        <taxon>Clostridia</taxon>
        <taxon>Lachnospirales</taxon>
        <taxon>Lachnospiraceae</taxon>
        <taxon>Pseudobutyrivibrio</taxon>
    </lineage>
</organism>
<name>A0A2G3DUH1_9FIRM</name>
<dbReference type="GO" id="GO:0160105">
    <property type="term" value="F:tRNA (adenine(22)-N1)-methyltransferase activity"/>
    <property type="evidence" value="ECO:0007669"/>
    <property type="project" value="InterPro"/>
</dbReference>
<sequence length="237" mass="26314">MIKLSPRLQIVYDMVPRCSTVADVGCDHGYLTISLLENGVADSAIAMDINAGPLKKAQENITAAGLSSRASLRISNGLQKLEENEADVICICGMGGTLIGKIIVAEERVAKSAETLIIEPQSDYYSLRKTLMEMGFVIIDEDLTCEENKIYPIIKLYYEPDEGKRTHLSEAELEYGPVIIKKVPKLLIKLLDKNEKEYSSILESLDAKKTGKSDAILSRMQQLRHELDLIAQVRNTI</sequence>
<proteinExistence type="predicted"/>
<reference evidence="1 2" key="1">
    <citation type="submission" date="2017-10" db="EMBL/GenBank/DDBJ databases">
        <title>Resolving the taxonomy of Roseburia spp., Eubacterium rectale and Agathobacter spp. through phylogenomic analysis.</title>
        <authorList>
            <person name="Sheridan P.O."/>
            <person name="Walker A.W."/>
            <person name="Duncan S.H."/>
            <person name="Scott K.P."/>
            <person name="Toole P.W.O."/>
            <person name="Luis P."/>
            <person name="Flint H.J."/>
        </authorList>
    </citation>
    <scope>NUCLEOTIDE SEQUENCE [LARGE SCALE GENOMIC DNA]</scope>
    <source>
        <strain evidence="1 2">JK626</strain>
    </source>
</reference>
<dbReference type="Pfam" id="PF12847">
    <property type="entry name" value="Methyltransf_18"/>
    <property type="match status" value="1"/>
</dbReference>
<dbReference type="EMBL" id="PDYF01000019">
    <property type="protein sequence ID" value="PHU34530.1"/>
    <property type="molecule type" value="Genomic_DNA"/>
</dbReference>
<evidence type="ECO:0008006" key="3">
    <source>
        <dbReference type="Google" id="ProtNLM"/>
    </source>
</evidence>
<dbReference type="RefSeq" id="WP_099392228.1">
    <property type="nucleotide sequence ID" value="NZ_PDYF01000019.1"/>
</dbReference>
<protein>
    <recommendedName>
        <fullName evidence="3">SAM-dependent methyltransferase</fullName>
    </recommendedName>
</protein>
<dbReference type="AlphaFoldDB" id="A0A2G3DUH1"/>
<dbReference type="InterPro" id="IPR006901">
    <property type="entry name" value="TrmK"/>
</dbReference>
<dbReference type="Proteomes" id="UP000225889">
    <property type="component" value="Unassembled WGS sequence"/>
</dbReference>